<dbReference type="EMBL" id="CM046389">
    <property type="protein sequence ID" value="KAI8567802.1"/>
    <property type="molecule type" value="Genomic_DNA"/>
</dbReference>
<gene>
    <name evidence="1" type="ORF">RHMOL_Rhmol02G0150000</name>
</gene>
<name>A0ACC0PPZ0_RHOML</name>
<proteinExistence type="predicted"/>
<evidence type="ECO:0000313" key="2">
    <source>
        <dbReference type="Proteomes" id="UP001062846"/>
    </source>
</evidence>
<sequence length="58" mass="6867">MEVIIEDIRRLARWFVSCLFRFVRRSANVRLIHWQVMACEVLVPGLGKLDLLRGYCAF</sequence>
<dbReference type="Proteomes" id="UP001062846">
    <property type="component" value="Chromosome 2"/>
</dbReference>
<reference evidence="1" key="1">
    <citation type="submission" date="2022-02" db="EMBL/GenBank/DDBJ databases">
        <title>Plant Genome Project.</title>
        <authorList>
            <person name="Zhang R.-G."/>
        </authorList>
    </citation>
    <scope>NUCLEOTIDE SEQUENCE</scope>
    <source>
        <strain evidence="1">AT1</strain>
    </source>
</reference>
<accession>A0ACC0PPZ0</accession>
<comment type="caution">
    <text evidence="1">The sequence shown here is derived from an EMBL/GenBank/DDBJ whole genome shotgun (WGS) entry which is preliminary data.</text>
</comment>
<protein>
    <submittedName>
        <fullName evidence="1">Uncharacterized protein</fullName>
    </submittedName>
</protein>
<organism evidence="1 2">
    <name type="scientific">Rhododendron molle</name>
    <name type="common">Chinese azalea</name>
    <name type="synonym">Azalea mollis</name>
    <dbReference type="NCBI Taxonomy" id="49168"/>
    <lineage>
        <taxon>Eukaryota</taxon>
        <taxon>Viridiplantae</taxon>
        <taxon>Streptophyta</taxon>
        <taxon>Embryophyta</taxon>
        <taxon>Tracheophyta</taxon>
        <taxon>Spermatophyta</taxon>
        <taxon>Magnoliopsida</taxon>
        <taxon>eudicotyledons</taxon>
        <taxon>Gunneridae</taxon>
        <taxon>Pentapetalae</taxon>
        <taxon>asterids</taxon>
        <taxon>Ericales</taxon>
        <taxon>Ericaceae</taxon>
        <taxon>Ericoideae</taxon>
        <taxon>Rhodoreae</taxon>
        <taxon>Rhododendron</taxon>
    </lineage>
</organism>
<keyword evidence="2" id="KW-1185">Reference proteome</keyword>
<evidence type="ECO:0000313" key="1">
    <source>
        <dbReference type="EMBL" id="KAI8567802.1"/>
    </source>
</evidence>